<dbReference type="InterPro" id="IPR028082">
    <property type="entry name" value="Peripla_BP_I"/>
</dbReference>
<accession>A0A848AZU4</accession>
<keyword evidence="1" id="KW-0805">Transcription regulation</keyword>
<dbReference type="Gene3D" id="3.40.50.2300">
    <property type="match status" value="2"/>
</dbReference>
<evidence type="ECO:0000256" key="2">
    <source>
        <dbReference type="ARBA" id="ARBA00023125"/>
    </source>
</evidence>
<dbReference type="Pfam" id="PF00356">
    <property type="entry name" value="LacI"/>
    <property type="match status" value="1"/>
</dbReference>
<reference evidence="5 6" key="1">
    <citation type="submission" date="2020-04" db="EMBL/GenBank/DDBJ databases">
        <authorList>
            <person name="Hitch T.C.A."/>
            <person name="Wylensek D."/>
            <person name="Clavel T."/>
        </authorList>
    </citation>
    <scope>NUCLEOTIDE SEQUENCE [LARGE SCALE GENOMIC DNA]</scope>
    <source>
        <strain evidence="5 6">COR2-253-APC-1A</strain>
    </source>
</reference>
<keyword evidence="2" id="KW-0238">DNA-binding</keyword>
<dbReference type="InterPro" id="IPR010982">
    <property type="entry name" value="Lambda_DNA-bd_dom_sf"/>
</dbReference>
<dbReference type="PANTHER" id="PTHR30146:SF109">
    <property type="entry name" value="HTH-TYPE TRANSCRIPTIONAL REGULATOR GALS"/>
    <property type="match status" value="1"/>
</dbReference>
<dbReference type="AlphaFoldDB" id="A0A848AZU4"/>
<feature type="domain" description="HTH lacI-type" evidence="4">
    <location>
        <begin position="7"/>
        <end position="59"/>
    </location>
</feature>
<evidence type="ECO:0000313" key="6">
    <source>
        <dbReference type="Proteomes" id="UP000576225"/>
    </source>
</evidence>
<dbReference type="Proteomes" id="UP000576225">
    <property type="component" value="Unassembled WGS sequence"/>
</dbReference>
<name>A0A848AZU4_9BACT</name>
<evidence type="ECO:0000256" key="3">
    <source>
        <dbReference type="ARBA" id="ARBA00023163"/>
    </source>
</evidence>
<organism evidence="5 6">
    <name type="scientific">Victivallis vadensis</name>
    <dbReference type="NCBI Taxonomy" id="172901"/>
    <lineage>
        <taxon>Bacteria</taxon>
        <taxon>Pseudomonadati</taxon>
        <taxon>Lentisphaerota</taxon>
        <taxon>Lentisphaeria</taxon>
        <taxon>Victivallales</taxon>
        <taxon>Victivallaceae</taxon>
        <taxon>Victivallis</taxon>
    </lineage>
</organism>
<dbReference type="SMART" id="SM00354">
    <property type="entry name" value="HTH_LACI"/>
    <property type="match status" value="1"/>
</dbReference>
<dbReference type="RefSeq" id="WP_168962003.1">
    <property type="nucleotide sequence ID" value="NZ_JABAEW010000009.1"/>
</dbReference>
<keyword evidence="3" id="KW-0804">Transcription</keyword>
<dbReference type="SUPFAM" id="SSF53822">
    <property type="entry name" value="Periplasmic binding protein-like I"/>
    <property type="match status" value="1"/>
</dbReference>
<evidence type="ECO:0000313" key="5">
    <source>
        <dbReference type="EMBL" id="NMD86186.1"/>
    </source>
</evidence>
<dbReference type="SUPFAM" id="SSF47413">
    <property type="entry name" value="lambda repressor-like DNA-binding domains"/>
    <property type="match status" value="1"/>
</dbReference>
<gene>
    <name evidence="5" type="ORF">HF882_06265</name>
</gene>
<dbReference type="GO" id="GO:0000976">
    <property type="term" value="F:transcription cis-regulatory region binding"/>
    <property type="evidence" value="ECO:0007669"/>
    <property type="project" value="TreeGrafter"/>
</dbReference>
<comment type="caution">
    <text evidence="5">The sequence shown here is derived from an EMBL/GenBank/DDBJ whole genome shotgun (WGS) entry which is preliminary data.</text>
</comment>
<dbReference type="GO" id="GO:0003700">
    <property type="term" value="F:DNA-binding transcription factor activity"/>
    <property type="evidence" value="ECO:0007669"/>
    <property type="project" value="TreeGrafter"/>
</dbReference>
<evidence type="ECO:0000259" key="4">
    <source>
        <dbReference type="PROSITE" id="PS50932"/>
    </source>
</evidence>
<dbReference type="PROSITE" id="PS50932">
    <property type="entry name" value="HTH_LACI_2"/>
    <property type="match status" value="1"/>
</dbReference>
<dbReference type="PANTHER" id="PTHR30146">
    <property type="entry name" value="LACI-RELATED TRANSCRIPTIONAL REPRESSOR"/>
    <property type="match status" value="1"/>
</dbReference>
<sequence length="331" mass="37673">MRNSSKITLADVAREVGCSKSAVSYAILRNHPIGDALRKRIFEAIDRLGYQPYGSRSRTSRKVVILLTDQWASAREISLFQEKLRKNGLLCQQYQLPRYADALSDQEDFYRFLNHNSLVAGIICLHPDINSFDLIKRCKNIPATIFCREDSMLSSSWVQLEALAKLSLNHLLWINSPRVAFVKLEEPAPYAAKIFSFMRQDARLATHGISLELFSFPMNQLKGNSLTAWLEQARAEGIRTFLTNHVALTTPILQWAYRHRWYIPDDLSLFSIDYCEMSGQCVPPLTAVAVPLEKLIDLTIEELLCKIEGKPFLPKTLEPVLIDRGSTRSGR</sequence>
<dbReference type="CDD" id="cd01392">
    <property type="entry name" value="HTH_LacI"/>
    <property type="match status" value="1"/>
</dbReference>
<proteinExistence type="predicted"/>
<dbReference type="Pfam" id="PF13377">
    <property type="entry name" value="Peripla_BP_3"/>
    <property type="match status" value="1"/>
</dbReference>
<dbReference type="EMBL" id="JABAEW010000009">
    <property type="protein sequence ID" value="NMD86186.1"/>
    <property type="molecule type" value="Genomic_DNA"/>
</dbReference>
<dbReference type="InterPro" id="IPR046335">
    <property type="entry name" value="LacI/GalR-like_sensor"/>
</dbReference>
<evidence type="ECO:0000256" key="1">
    <source>
        <dbReference type="ARBA" id="ARBA00023015"/>
    </source>
</evidence>
<dbReference type="InterPro" id="IPR000843">
    <property type="entry name" value="HTH_LacI"/>
</dbReference>
<dbReference type="Gene3D" id="1.10.260.40">
    <property type="entry name" value="lambda repressor-like DNA-binding domains"/>
    <property type="match status" value="1"/>
</dbReference>
<protein>
    <submittedName>
        <fullName evidence="5">LacI family transcriptional regulator</fullName>
    </submittedName>
</protein>